<evidence type="ECO:0000313" key="6">
    <source>
        <dbReference type="EMBL" id="KOS55777.1"/>
    </source>
</evidence>
<dbReference type="PANTHER" id="PTHR30055">
    <property type="entry name" value="HTH-TYPE TRANSCRIPTIONAL REGULATOR RUTR"/>
    <property type="match status" value="1"/>
</dbReference>
<feature type="domain" description="HTH tetR-type" evidence="5">
    <location>
        <begin position="14"/>
        <end position="74"/>
    </location>
</feature>
<dbReference type="PROSITE" id="PS50977">
    <property type="entry name" value="HTH_TETR_2"/>
    <property type="match status" value="1"/>
</dbReference>
<evidence type="ECO:0000256" key="2">
    <source>
        <dbReference type="ARBA" id="ARBA00023125"/>
    </source>
</evidence>
<dbReference type="InterPro" id="IPR036271">
    <property type="entry name" value="Tet_transcr_reg_TetR-rel_C_sf"/>
</dbReference>
<keyword evidence="1" id="KW-0805">Transcription regulation</keyword>
<dbReference type="PATRIC" id="fig|1441923.3.peg.2828"/>
<feature type="DNA-binding region" description="H-T-H motif" evidence="4">
    <location>
        <begin position="37"/>
        <end position="56"/>
    </location>
</feature>
<evidence type="ECO:0000256" key="3">
    <source>
        <dbReference type="ARBA" id="ARBA00023163"/>
    </source>
</evidence>
<dbReference type="PANTHER" id="PTHR30055:SF153">
    <property type="entry name" value="HTH-TYPE TRANSCRIPTIONAL REPRESSOR RV3405C"/>
    <property type="match status" value="1"/>
</dbReference>
<dbReference type="InterPro" id="IPR050109">
    <property type="entry name" value="HTH-type_TetR-like_transc_reg"/>
</dbReference>
<dbReference type="Proteomes" id="UP000037712">
    <property type="component" value="Unassembled WGS sequence"/>
</dbReference>
<name>A0A0N0S0S0_RHORH</name>
<dbReference type="Pfam" id="PF00440">
    <property type="entry name" value="TetR_N"/>
    <property type="match status" value="1"/>
</dbReference>
<dbReference type="SUPFAM" id="SSF46689">
    <property type="entry name" value="Homeodomain-like"/>
    <property type="match status" value="1"/>
</dbReference>
<reference evidence="6 7" key="1">
    <citation type="journal article" date="2015" name="Genome Announc.">
        <title>Draft Genome Sequence of Rhodococcus rhodochrous Strain KG-21, a Soil Isolate from Oil Fields of Krishna-Godavari Basin, India.</title>
        <authorList>
            <person name="Dawar C."/>
            <person name="Aggarwal R.K."/>
        </authorList>
    </citation>
    <scope>NUCLEOTIDE SEQUENCE [LARGE SCALE GENOMIC DNA]</scope>
    <source>
        <strain evidence="6 7">KG-21</strain>
    </source>
</reference>
<dbReference type="InterPro" id="IPR009057">
    <property type="entry name" value="Homeodomain-like_sf"/>
</dbReference>
<keyword evidence="3" id="KW-0804">Transcription</keyword>
<dbReference type="RefSeq" id="WP_003939660.1">
    <property type="nucleotide sequence ID" value="NZ_AZYO01000030.1"/>
</dbReference>
<dbReference type="EMBL" id="AZYO01000030">
    <property type="protein sequence ID" value="KOS55777.1"/>
    <property type="molecule type" value="Genomic_DNA"/>
</dbReference>
<dbReference type="PRINTS" id="PR00455">
    <property type="entry name" value="HTHTETR"/>
</dbReference>
<protein>
    <submittedName>
        <fullName evidence="6">TetR family transcriptional regulator</fullName>
    </submittedName>
</protein>
<reference evidence="7" key="2">
    <citation type="submission" date="2015-01" db="EMBL/GenBank/DDBJ databases">
        <title>Draft genome sequence of potential hydrocarbon metabolising strain of Rhodococcus rhodochrous.</title>
        <authorList>
            <person name="Aggarwal R.K."/>
            <person name="Dawar C."/>
        </authorList>
    </citation>
    <scope>NUCLEOTIDE SEQUENCE [LARGE SCALE GENOMIC DNA]</scope>
    <source>
        <strain evidence="7">KG-21</strain>
    </source>
</reference>
<evidence type="ECO:0000313" key="7">
    <source>
        <dbReference type="Proteomes" id="UP000037712"/>
    </source>
</evidence>
<dbReference type="FunFam" id="1.10.10.60:FF:000141">
    <property type="entry name" value="TetR family transcriptional regulator"/>
    <property type="match status" value="1"/>
</dbReference>
<proteinExistence type="predicted"/>
<dbReference type="Gene3D" id="1.10.357.10">
    <property type="entry name" value="Tetracycline Repressor, domain 2"/>
    <property type="match status" value="1"/>
</dbReference>
<dbReference type="GO" id="GO:0045892">
    <property type="term" value="P:negative regulation of DNA-templated transcription"/>
    <property type="evidence" value="ECO:0007669"/>
    <property type="project" value="UniProtKB-ARBA"/>
</dbReference>
<keyword evidence="2 4" id="KW-0238">DNA-binding</keyword>
<accession>A0A0N0S0S0</accession>
<evidence type="ECO:0000256" key="4">
    <source>
        <dbReference type="PROSITE-ProRule" id="PRU00335"/>
    </source>
</evidence>
<dbReference type="AlphaFoldDB" id="A0A0N0S0S0"/>
<evidence type="ECO:0000256" key="1">
    <source>
        <dbReference type="ARBA" id="ARBA00023015"/>
    </source>
</evidence>
<organism evidence="6 7">
    <name type="scientific">Rhodococcus rhodochrous KG-21</name>
    <dbReference type="NCBI Taxonomy" id="1441923"/>
    <lineage>
        <taxon>Bacteria</taxon>
        <taxon>Bacillati</taxon>
        <taxon>Actinomycetota</taxon>
        <taxon>Actinomycetes</taxon>
        <taxon>Mycobacteriales</taxon>
        <taxon>Nocardiaceae</taxon>
        <taxon>Rhodococcus</taxon>
    </lineage>
</organism>
<dbReference type="GO" id="GO:0003700">
    <property type="term" value="F:DNA-binding transcription factor activity"/>
    <property type="evidence" value="ECO:0007669"/>
    <property type="project" value="TreeGrafter"/>
</dbReference>
<dbReference type="SUPFAM" id="SSF48498">
    <property type="entry name" value="Tetracyclin repressor-like, C-terminal domain"/>
    <property type="match status" value="1"/>
</dbReference>
<gene>
    <name evidence="6" type="ORF">Z051_12885</name>
</gene>
<comment type="caution">
    <text evidence="6">The sequence shown here is derived from an EMBL/GenBank/DDBJ whole genome shotgun (WGS) entry which is preliminary data.</text>
</comment>
<evidence type="ECO:0000259" key="5">
    <source>
        <dbReference type="PROSITE" id="PS50977"/>
    </source>
</evidence>
<sequence>MARRRANVLSDDAEVARGQILKAAESMFQRYGLTKTTMDDIAKEAGVSRPTVYRYFGDRDTLITALIEVRSRRLFDKARDFLRERETFAEQIVDGLIFLVDRGRHDPIIRLIVSPEHMDLATALVGSSGLAARLTQEMWAPLLEEARERGEIRNGLTDEEICQWIALVQLILVGRMDFSSEGDPENRRMLTNFLLPGIVTEKSARKPRSRAKTAAPAP</sequence>
<dbReference type="InterPro" id="IPR001647">
    <property type="entry name" value="HTH_TetR"/>
</dbReference>
<dbReference type="GO" id="GO:0000976">
    <property type="term" value="F:transcription cis-regulatory region binding"/>
    <property type="evidence" value="ECO:0007669"/>
    <property type="project" value="TreeGrafter"/>
</dbReference>